<proteinExistence type="predicted"/>
<feature type="region of interest" description="Disordered" evidence="1">
    <location>
        <begin position="1"/>
        <end position="66"/>
    </location>
</feature>
<feature type="compositionally biased region" description="Acidic residues" evidence="1">
    <location>
        <begin position="52"/>
        <end position="66"/>
    </location>
</feature>
<feature type="compositionally biased region" description="Basic and acidic residues" evidence="1">
    <location>
        <begin position="31"/>
        <end position="40"/>
    </location>
</feature>
<sequence>MEEALVRARGRDSFQAKGRGRSTRLIQAKAAKLERQKQREAQAQQSAVNGVDSDDSDDSDDFTTDY</sequence>
<organism evidence="2 3">
    <name type="scientific">Cymbomonas tetramitiformis</name>
    <dbReference type="NCBI Taxonomy" id="36881"/>
    <lineage>
        <taxon>Eukaryota</taxon>
        <taxon>Viridiplantae</taxon>
        <taxon>Chlorophyta</taxon>
        <taxon>Pyramimonadophyceae</taxon>
        <taxon>Pyramimonadales</taxon>
        <taxon>Pyramimonadaceae</taxon>
        <taxon>Cymbomonas</taxon>
    </lineage>
</organism>
<keyword evidence="3" id="KW-1185">Reference proteome</keyword>
<protein>
    <submittedName>
        <fullName evidence="2">Uncharacterized protein</fullName>
    </submittedName>
</protein>
<evidence type="ECO:0000256" key="1">
    <source>
        <dbReference type="SAM" id="MobiDB-lite"/>
    </source>
</evidence>
<evidence type="ECO:0000313" key="3">
    <source>
        <dbReference type="Proteomes" id="UP001190700"/>
    </source>
</evidence>
<dbReference type="EMBL" id="LGRX02030660">
    <property type="protein sequence ID" value="KAK3245419.1"/>
    <property type="molecule type" value="Genomic_DNA"/>
</dbReference>
<comment type="caution">
    <text evidence="2">The sequence shown here is derived from an EMBL/GenBank/DDBJ whole genome shotgun (WGS) entry which is preliminary data.</text>
</comment>
<evidence type="ECO:0000313" key="2">
    <source>
        <dbReference type="EMBL" id="KAK3245419.1"/>
    </source>
</evidence>
<accession>A0AAE0C0A9</accession>
<reference evidence="2 3" key="1">
    <citation type="journal article" date="2015" name="Genome Biol. Evol.">
        <title>Comparative Genomics of a Bacterivorous Green Alga Reveals Evolutionary Causalities and Consequences of Phago-Mixotrophic Mode of Nutrition.</title>
        <authorList>
            <person name="Burns J.A."/>
            <person name="Paasch A."/>
            <person name="Narechania A."/>
            <person name="Kim E."/>
        </authorList>
    </citation>
    <scope>NUCLEOTIDE SEQUENCE [LARGE SCALE GENOMIC DNA]</scope>
    <source>
        <strain evidence="2 3">PLY_AMNH</strain>
    </source>
</reference>
<dbReference type="AlphaFoldDB" id="A0AAE0C0A9"/>
<feature type="compositionally biased region" description="Basic and acidic residues" evidence="1">
    <location>
        <begin position="1"/>
        <end position="14"/>
    </location>
</feature>
<dbReference type="Proteomes" id="UP001190700">
    <property type="component" value="Unassembled WGS sequence"/>
</dbReference>
<name>A0AAE0C0A9_9CHLO</name>
<gene>
    <name evidence="2" type="ORF">CYMTET_45007</name>
</gene>